<comment type="caution">
    <text evidence="8">The sequence shown here is derived from an EMBL/GenBank/DDBJ whole genome shotgun (WGS) entry which is preliminary data.</text>
</comment>
<dbReference type="GO" id="GO:0016706">
    <property type="term" value="F:2-oxoglutarate-dependent dioxygenase activity"/>
    <property type="evidence" value="ECO:0007669"/>
    <property type="project" value="TreeGrafter"/>
</dbReference>
<evidence type="ECO:0000256" key="2">
    <source>
        <dbReference type="ARBA" id="ARBA00022723"/>
    </source>
</evidence>
<dbReference type="PANTHER" id="PTHR30468:SF10">
    <property type="entry name" value="TAUD_TFDA-LIKE DOMAIN-CONTAINING PROTEIN"/>
    <property type="match status" value="1"/>
</dbReference>
<dbReference type="PANTHER" id="PTHR30468">
    <property type="entry name" value="ALPHA-KETOGLUTARATE-DEPENDENT SULFONATE DIOXYGENASE"/>
    <property type="match status" value="1"/>
</dbReference>
<keyword evidence="3" id="KW-0223">Dioxygenase</keyword>
<dbReference type="Pfam" id="PF02668">
    <property type="entry name" value="TauD"/>
    <property type="match status" value="2"/>
</dbReference>
<feature type="domain" description="TauD/TfdA-like" evidence="7">
    <location>
        <begin position="150"/>
        <end position="253"/>
    </location>
</feature>
<dbReference type="InterPro" id="IPR042098">
    <property type="entry name" value="TauD-like_sf"/>
</dbReference>
<evidence type="ECO:0000256" key="6">
    <source>
        <dbReference type="SAM" id="MobiDB-lite"/>
    </source>
</evidence>
<accession>A0A8H5CTQ2</accession>
<name>A0A8H5CTQ2_9AGAR</name>
<dbReference type="GO" id="GO:0046872">
    <property type="term" value="F:metal ion binding"/>
    <property type="evidence" value="ECO:0007669"/>
    <property type="project" value="UniProtKB-KW"/>
</dbReference>
<proteinExistence type="inferred from homology"/>
<dbReference type="AlphaFoldDB" id="A0A8H5CTQ2"/>
<evidence type="ECO:0000256" key="3">
    <source>
        <dbReference type="ARBA" id="ARBA00022964"/>
    </source>
</evidence>
<dbReference type="InterPro" id="IPR003819">
    <property type="entry name" value="TauD/TfdA-like"/>
</dbReference>
<feature type="compositionally biased region" description="Basic and acidic residues" evidence="6">
    <location>
        <begin position="444"/>
        <end position="454"/>
    </location>
</feature>
<dbReference type="OrthoDB" id="10257314at2759"/>
<dbReference type="Gene3D" id="3.60.130.10">
    <property type="entry name" value="Clavaminate synthase-like"/>
    <property type="match status" value="1"/>
</dbReference>
<reference evidence="8 9" key="1">
    <citation type="journal article" date="2020" name="ISME J.">
        <title>Uncovering the hidden diversity of litter-decomposition mechanisms in mushroom-forming fungi.</title>
        <authorList>
            <person name="Floudas D."/>
            <person name="Bentzer J."/>
            <person name="Ahren D."/>
            <person name="Johansson T."/>
            <person name="Persson P."/>
            <person name="Tunlid A."/>
        </authorList>
    </citation>
    <scope>NUCLEOTIDE SEQUENCE [LARGE SCALE GENOMIC DNA]</scope>
    <source>
        <strain evidence="8 9">CBS 146.42</strain>
    </source>
</reference>
<dbReference type="InterPro" id="IPR051323">
    <property type="entry name" value="AtsK-like"/>
</dbReference>
<evidence type="ECO:0000256" key="5">
    <source>
        <dbReference type="ARBA" id="ARBA00023004"/>
    </source>
</evidence>
<keyword evidence="2" id="KW-0479">Metal-binding</keyword>
<feature type="domain" description="TauD/TfdA-like" evidence="7">
    <location>
        <begin position="267"/>
        <end position="430"/>
    </location>
</feature>
<dbReference type="EMBL" id="JAACJO010000023">
    <property type="protein sequence ID" value="KAF5347750.1"/>
    <property type="molecule type" value="Genomic_DNA"/>
</dbReference>
<comment type="similarity">
    <text evidence="1">Belongs to the TfdA dioxygenase family.</text>
</comment>
<protein>
    <recommendedName>
        <fullName evidence="7">TauD/TfdA-like domain-containing protein</fullName>
    </recommendedName>
</protein>
<feature type="region of interest" description="Disordered" evidence="6">
    <location>
        <begin position="433"/>
        <end position="454"/>
    </location>
</feature>
<keyword evidence="9" id="KW-1185">Reference proteome</keyword>
<sequence>MRFAQISFSVSETAVLDGDHWDRITWNISSSEFPKYFDQNKNAQFLEFNPCFFDTQFAILAPQDPPCTSLRDSPKILSPVMDSHSIKPSRLSVLILHLRSYSKMPTAVTSAPPSFLASLAQYESYDATPVIGTVFSNKSTQLSELLEAPNADELLHDLAVLVSHRGVVFFKDQNITIEQQKRLGQKLGELTGKPATSKLHKHPISEDVPELGLEISVISSKGGIARSGRPTKTRASGGWHSDITFENVPSDYAVSPITSLSSLSPSNQGTQILKLHTLPAVGGDTLWASGYEAYDRLSPAYQKFLEGLTATHDGGVFNAYSEKTGLKLNPERGAPENVGSELKTVHPVIRTNPVTGFKTLFVNKGFTKRINELTQDESDHLLDYLTMQFSENHDLQVRYRWQPNDVAIWDNRVTVHTATHDYSDHREGNRVVSLGERPYFDPNSKSRREALGVN</sequence>
<evidence type="ECO:0000256" key="1">
    <source>
        <dbReference type="ARBA" id="ARBA00005896"/>
    </source>
</evidence>
<dbReference type="GO" id="GO:0005737">
    <property type="term" value="C:cytoplasm"/>
    <property type="evidence" value="ECO:0007669"/>
    <property type="project" value="TreeGrafter"/>
</dbReference>
<organism evidence="8 9">
    <name type="scientific">Leucocoprinus leucothites</name>
    <dbReference type="NCBI Taxonomy" id="201217"/>
    <lineage>
        <taxon>Eukaryota</taxon>
        <taxon>Fungi</taxon>
        <taxon>Dikarya</taxon>
        <taxon>Basidiomycota</taxon>
        <taxon>Agaricomycotina</taxon>
        <taxon>Agaricomycetes</taxon>
        <taxon>Agaricomycetidae</taxon>
        <taxon>Agaricales</taxon>
        <taxon>Agaricineae</taxon>
        <taxon>Agaricaceae</taxon>
        <taxon>Leucocoprinus</taxon>
    </lineage>
</organism>
<dbReference type="Proteomes" id="UP000559027">
    <property type="component" value="Unassembled WGS sequence"/>
</dbReference>
<evidence type="ECO:0000259" key="7">
    <source>
        <dbReference type="Pfam" id="PF02668"/>
    </source>
</evidence>
<evidence type="ECO:0000313" key="8">
    <source>
        <dbReference type="EMBL" id="KAF5347750.1"/>
    </source>
</evidence>
<evidence type="ECO:0000313" key="9">
    <source>
        <dbReference type="Proteomes" id="UP000559027"/>
    </source>
</evidence>
<evidence type="ECO:0000256" key="4">
    <source>
        <dbReference type="ARBA" id="ARBA00023002"/>
    </source>
</evidence>
<dbReference type="SUPFAM" id="SSF51197">
    <property type="entry name" value="Clavaminate synthase-like"/>
    <property type="match status" value="1"/>
</dbReference>
<gene>
    <name evidence="8" type="ORF">D9756_010289</name>
</gene>
<keyword evidence="5" id="KW-0408">Iron</keyword>
<keyword evidence="4" id="KW-0560">Oxidoreductase</keyword>